<dbReference type="GO" id="GO:0005509">
    <property type="term" value="F:calcium ion binding"/>
    <property type="evidence" value="ECO:0007669"/>
    <property type="project" value="InterPro"/>
</dbReference>
<sequence length="401" mass="43275">MIAPLKRPNLLLLILLLFFFTAGCNDDDDSPESCELPFNEIAFAIAENADAGTVVGDASIVPPSGKEVSYSITSGNDGNTFGINTAGEISVLNNNLLDYEQRQQFELEIAVTAEGCTDGVVTAIINLLNEKDELYSDQFFENISKSELISYGPNGDDQVMYIYEPVGADQAPRPVLVFAGGGAFLPSNLDVLDNLARRFAGTGYVVALMRYISDPNRQMDPFERFVTAVHDVKAAIRFFRKDQDTDNLYNIDPDNIFVGGHGTGAFIALQAAYARADDFTPAQLELVNSYGGDEGERGNPGYSSSVNGVASLAGAIYDLNFIDAGEPPISCIHNVGDTDVNCEEGLEGSAIAYGSCRIIAHAESIGLDNQFSLLAGNSHGEPVVCADCHDKTMRFFLNYFK</sequence>
<evidence type="ECO:0000313" key="5">
    <source>
        <dbReference type="Proteomes" id="UP001139409"/>
    </source>
</evidence>
<feature type="signal peptide" evidence="2">
    <location>
        <begin position="1"/>
        <end position="24"/>
    </location>
</feature>
<feature type="chain" id="PRO_5040930280" evidence="2">
    <location>
        <begin position="25"/>
        <end position="401"/>
    </location>
</feature>
<keyword evidence="5" id="KW-1185">Reference proteome</keyword>
<dbReference type="InterPro" id="IPR015919">
    <property type="entry name" value="Cadherin-like_sf"/>
</dbReference>
<evidence type="ECO:0000256" key="1">
    <source>
        <dbReference type="ARBA" id="ARBA00022801"/>
    </source>
</evidence>
<evidence type="ECO:0000259" key="3">
    <source>
        <dbReference type="PROSITE" id="PS50268"/>
    </source>
</evidence>
<dbReference type="SUPFAM" id="SSF53474">
    <property type="entry name" value="alpha/beta-Hydrolases"/>
    <property type="match status" value="1"/>
</dbReference>
<name>A0A9X1KX90_9BACT</name>
<dbReference type="AlphaFoldDB" id="A0A9X1KX90"/>
<reference evidence="4" key="1">
    <citation type="submission" date="2021-09" db="EMBL/GenBank/DDBJ databases">
        <title>Fulvivirga sp. isolated from coastal sediment.</title>
        <authorList>
            <person name="Yu H."/>
        </authorList>
    </citation>
    <scope>NUCLEOTIDE SEQUENCE</scope>
    <source>
        <strain evidence="4">1062</strain>
    </source>
</reference>
<proteinExistence type="predicted"/>
<dbReference type="Pfam" id="PF00028">
    <property type="entry name" value="Cadherin"/>
    <property type="match status" value="1"/>
</dbReference>
<dbReference type="PROSITE" id="PS51257">
    <property type="entry name" value="PROKAR_LIPOPROTEIN"/>
    <property type="match status" value="1"/>
</dbReference>
<dbReference type="Pfam" id="PF20434">
    <property type="entry name" value="BD-FAE"/>
    <property type="match status" value="1"/>
</dbReference>
<organism evidence="4 5">
    <name type="scientific">Fulvivirga sedimenti</name>
    <dbReference type="NCBI Taxonomy" id="2879465"/>
    <lineage>
        <taxon>Bacteria</taxon>
        <taxon>Pseudomonadati</taxon>
        <taxon>Bacteroidota</taxon>
        <taxon>Cytophagia</taxon>
        <taxon>Cytophagales</taxon>
        <taxon>Fulvivirgaceae</taxon>
        <taxon>Fulvivirga</taxon>
    </lineage>
</organism>
<dbReference type="PANTHER" id="PTHR48081:SF33">
    <property type="entry name" value="KYNURENINE FORMAMIDASE"/>
    <property type="match status" value="1"/>
</dbReference>
<accession>A0A9X1KX90</accession>
<dbReference type="InterPro" id="IPR029058">
    <property type="entry name" value="AB_hydrolase_fold"/>
</dbReference>
<dbReference type="InterPro" id="IPR002126">
    <property type="entry name" value="Cadherin-like_dom"/>
</dbReference>
<feature type="domain" description="Cadherin" evidence="3">
    <location>
        <begin position="37"/>
        <end position="139"/>
    </location>
</feature>
<dbReference type="CDD" id="cd11304">
    <property type="entry name" value="Cadherin_repeat"/>
    <property type="match status" value="1"/>
</dbReference>
<dbReference type="Gene3D" id="3.40.50.1820">
    <property type="entry name" value="alpha/beta hydrolase"/>
    <property type="match status" value="1"/>
</dbReference>
<dbReference type="RefSeq" id="WP_225698717.1">
    <property type="nucleotide sequence ID" value="NZ_JAIXNE010000002.1"/>
</dbReference>
<gene>
    <name evidence="4" type="ORF">LDX50_12130</name>
</gene>
<dbReference type="GO" id="GO:0016020">
    <property type="term" value="C:membrane"/>
    <property type="evidence" value="ECO:0007669"/>
    <property type="project" value="InterPro"/>
</dbReference>
<dbReference type="PANTHER" id="PTHR48081">
    <property type="entry name" value="AB HYDROLASE SUPERFAMILY PROTEIN C4A8.06C"/>
    <property type="match status" value="1"/>
</dbReference>
<dbReference type="EMBL" id="JAIXNE010000002">
    <property type="protein sequence ID" value="MCA6075620.1"/>
    <property type="molecule type" value="Genomic_DNA"/>
</dbReference>
<comment type="caution">
    <text evidence="4">The sequence shown here is derived from an EMBL/GenBank/DDBJ whole genome shotgun (WGS) entry which is preliminary data.</text>
</comment>
<keyword evidence="2" id="KW-0732">Signal</keyword>
<dbReference type="SUPFAM" id="SSF49313">
    <property type="entry name" value="Cadherin-like"/>
    <property type="match status" value="1"/>
</dbReference>
<dbReference type="PROSITE" id="PS50268">
    <property type="entry name" value="CADHERIN_2"/>
    <property type="match status" value="1"/>
</dbReference>
<dbReference type="GO" id="GO:0007156">
    <property type="term" value="P:homophilic cell adhesion via plasma membrane adhesion molecules"/>
    <property type="evidence" value="ECO:0007669"/>
    <property type="project" value="InterPro"/>
</dbReference>
<evidence type="ECO:0000313" key="4">
    <source>
        <dbReference type="EMBL" id="MCA6075620.1"/>
    </source>
</evidence>
<dbReference type="Proteomes" id="UP001139409">
    <property type="component" value="Unassembled WGS sequence"/>
</dbReference>
<protein>
    <submittedName>
        <fullName evidence="4">Cadherin domain-containing protein</fullName>
    </submittedName>
</protein>
<evidence type="ECO:0000256" key="2">
    <source>
        <dbReference type="SAM" id="SignalP"/>
    </source>
</evidence>
<keyword evidence="1" id="KW-0378">Hydrolase</keyword>
<dbReference type="Gene3D" id="2.60.40.60">
    <property type="entry name" value="Cadherins"/>
    <property type="match status" value="1"/>
</dbReference>
<dbReference type="InterPro" id="IPR050300">
    <property type="entry name" value="GDXG_lipolytic_enzyme"/>
</dbReference>
<dbReference type="InterPro" id="IPR049492">
    <property type="entry name" value="BD-FAE-like_dom"/>
</dbReference>
<dbReference type="GO" id="GO:0016787">
    <property type="term" value="F:hydrolase activity"/>
    <property type="evidence" value="ECO:0007669"/>
    <property type="project" value="UniProtKB-KW"/>
</dbReference>